<evidence type="ECO:0000256" key="3">
    <source>
        <dbReference type="ARBA" id="ARBA00022722"/>
    </source>
</evidence>
<dbReference type="SMART" id="SM00535">
    <property type="entry name" value="RIBOc"/>
    <property type="match status" value="1"/>
</dbReference>
<dbReference type="CDD" id="cd00593">
    <property type="entry name" value="RIBOc"/>
    <property type="match status" value="1"/>
</dbReference>
<keyword evidence="6" id="KW-0378">Hydrolase</keyword>
<dbReference type="OMA" id="RYITFMH"/>
<evidence type="ECO:0000256" key="6">
    <source>
        <dbReference type="ARBA" id="ARBA00022801"/>
    </source>
</evidence>
<dbReference type="InterPro" id="IPR036389">
    <property type="entry name" value="RNase_III_sf"/>
</dbReference>
<gene>
    <name evidence="10" type="primary">LOC107811371</name>
</gene>
<dbReference type="PROSITE" id="PS50142">
    <property type="entry name" value="RNASE_3_2"/>
    <property type="match status" value="1"/>
</dbReference>
<evidence type="ECO:0000256" key="8">
    <source>
        <dbReference type="ARBA" id="ARBA00022884"/>
    </source>
</evidence>
<dbReference type="PaxDb" id="4097-A0A1S4BSL0"/>
<dbReference type="KEGG" id="nta:107811371"/>
<keyword evidence="7" id="KW-0460">Magnesium</keyword>
<comment type="cofactor">
    <cofactor evidence="2">
        <name>Mg(2+)</name>
        <dbReference type="ChEBI" id="CHEBI:18420"/>
    </cofactor>
</comment>
<protein>
    <submittedName>
        <fullName evidence="10">Ribonuclease 3-like protein 2</fullName>
    </submittedName>
</protein>
<evidence type="ECO:0000256" key="1">
    <source>
        <dbReference type="ARBA" id="ARBA00001936"/>
    </source>
</evidence>
<dbReference type="SMR" id="A0A1S4BSL0"/>
<dbReference type="SUPFAM" id="SSF69065">
    <property type="entry name" value="RNase III domain-like"/>
    <property type="match status" value="1"/>
</dbReference>
<evidence type="ECO:0000256" key="2">
    <source>
        <dbReference type="ARBA" id="ARBA00001946"/>
    </source>
</evidence>
<dbReference type="PANTHER" id="PTHR14950:SF49">
    <property type="entry name" value="RIBONUCLEASE 3-LIKE PROTEIN 2-RELATED"/>
    <property type="match status" value="1"/>
</dbReference>
<keyword evidence="5" id="KW-0255">Endonuclease</keyword>
<comment type="cofactor">
    <cofactor evidence="1">
        <name>Mn(2+)</name>
        <dbReference type="ChEBI" id="CHEBI:29035"/>
    </cofactor>
</comment>
<sequence>MQSPESCLSCSTTLIADEDEEVADVETPVKAVEKILNYKFLKPKLLEEALAHPSCIDSVSYKRLEIAGDAALGLAVVNLFYLEYPELVQGQLSLLRSANVSTEKLARVAVRHGLYKYVRCRATAALDEKVKEFVITVQQEEQSEFYGGAMKAPKVLANIVESVAAAVYVDCGFDPKNVWLIFRGLLEPIITLDLLEEQPQPVTLLYELCQKVGKKGRYKALQRRRERHS</sequence>
<dbReference type="PANTHER" id="PTHR14950">
    <property type="entry name" value="DICER-RELATED"/>
    <property type="match status" value="1"/>
</dbReference>
<feature type="domain" description="RNase III" evidence="9">
    <location>
        <begin position="29"/>
        <end position="172"/>
    </location>
</feature>
<dbReference type="OrthoDB" id="416741at2759"/>
<dbReference type="Pfam" id="PF00636">
    <property type="entry name" value="Ribonuclease_3"/>
    <property type="match status" value="1"/>
</dbReference>
<name>A0A1S4BSL0_TOBAC</name>
<evidence type="ECO:0000256" key="7">
    <source>
        <dbReference type="ARBA" id="ARBA00022842"/>
    </source>
</evidence>
<evidence type="ECO:0000256" key="5">
    <source>
        <dbReference type="ARBA" id="ARBA00022759"/>
    </source>
</evidence>
<dbReference type="GO" id="GO:0046872">
    <property type="term" value="F:metal ion binding"/>
    <property type="evidence" value="ECO:0007669"/>
    <property type="project" value="UniProtKB-KW"/>
</dbReference>
<evidence type="ECO:0000256" key="4">
    <source>
        <dbReference type="ARBA" id="ARBA00022723"/>
    </source>
</evidence>
<keyword evidence="8" id="KW-0694">RNA-binding</keyword>
<organism evidence="10">
    <name type="scientific">Nicotiana tabacum</name>
    <name type="common">Common tobacco</name>
    <dbReference type="NCBI Taxonomy" id="4097"/>
    <lineage>
        <taxon>Eukaryota</taxon>
        <taxon>Viridiplantae</taxon>
        <taxon>Streptophyta</taxon>
        <taxon>Embryophyta</taxon>
        <taxon>Tracheophyta</taxon>
        <taxon>Spermatophyta</taxon>
        <taxon>Magnoliopsida</taxon>
        <taxon>eudicotyledons</taxon>
        <taxon>Gunneridae</taxon>
        <taxon>Pentapetalae</taxon>
        <taxon>asterids</taxon>
        <taxon>lamiids</taxon>
        <taxon>Solanales</taxon>
        <taxon>Solanaceae</taxon>
        <taxon>Nicotianoideae</taxon>
        <taxon>Nicotianeae</taxon>
        <taxon>Nicotiana</taxon>
    </lineage>
</organism>
<dbReference type="GO" id="GO:0030422">
    <property type="term" value="P:siRNA processing"/>
    <property type="evidence" value="ECO:0000318"/>
    <property type="project" value="GO_Central"/>
</dbReference>
<reference evidence="10" key="1">
    <citation type="submission" date="2025-08" db="UniProtKB">
        <authorList>
            <consortium name="RefSeq"/>
        </authorList>
    </citation>
    <scope>IDENTIFICATION</scope>
</reference>
<dbReference type="FunFam" id="1.10.1520.10:FF:000004">
    <property type="entry name" value="Endoribonuclease dicer-like 1"/>
    <property type="match status" value="1"/>
</dbReference>
<dbReference type="STRING" id="4097.A0A1S4BSL0"/>
<dbReference type="GO" id="GO:0005737">
    <property type="term" value="C:cytoplasm"/>
    <property type="evidence" value="ECO:0000318"/>
    <property type="project" value="GO_Central"/>
</dbReference>
<accession>A0A1S4BSL0</accession>
<dbReference type="GO" id="GO:0003723">
    <property type="term" value="F:RNA binding"/>
    <property type="evidence" value="ECO:0000318"/>
    <property type="project" value="GO_Central"/>
</dbReference>
<dbReference type="InterPro" id="IPR000999">
    <property type="entry name" value="RNase_III_dom"/>
</dbReference>
<dbReference type="RefSeq" id="XP_016491778.1">
    <property type="nucleotide sequence ID" value="XM_016636292.1"/>
</dbReference>
<keyword evidence="4" id="KW-0479">Metal-binding</keyword>
<keyword evidence="3" id="KW-0540">Nuclease</keyword>
<dbReference type="GO" id="GO:0004525">
    <property type="term" value="F:ribonuclease III activity"/>
    <property type="evidence" value="ECO:0000318"/>
    <property type="project" value="GO_Central"/>
</dbReference>
<dbReference type="GO" id="GO:0005634">
    <property type="term" value="C:nucleus"/>
    <property type="evidence" value="ECO:0000318"/>
    <property type="project" value="GO_Central"/>
</dbReference>
<dbReference type="Gene3D" id="1.10.1520.10">
    <property type="entry name" value="Ribonuclease III domain"/>
    <property type="match status" value="1"/>
</dbReference>
<proteinExistence type="predicted"/>
<evidence type="ECO:0000259" key="9">
    <source>
        <dbReference type="PROSITE" id="PS50142"/>
    </source>
</evidence>
<dbReference type="AlphaFoldDB" id="A0A1S4BSL0"/>
<evidence type="ECO:0000313" key="10">
    <source>
        <dbReference type="RefSeq" id="XP_016491778.1"/>
    </source>
</evidence>